<dbReference type="Proteomes" id="UP000214720">
    <property type="component" value="Unassembled WGS sequence"/>
</dbReference>
<dbReference type="AlphaFoldDB" id="A0A226WN55"/>
<sequence length="46" mass="4877">MLHHAKLRIGRRSMKTGGAGKTKATRLSPDGLRASFLTDAVLCGPV</sequence>
<feature type="region of interest" description="Disordered" evidence="1">
    <location>
        <begin position="1"/>
        <end position="26"/>
    </location>
</feature>
<feature type="compositionally biased region" description="Basic residues" evidence="1">
    <location>
        <begin position="1"/>
        <end position="14"/>
    </location>
</feature>
<comment type="caution">
    <text evidence="2">The sequence shown here is derived from an EMBL/GenBank/DDBJ whole genome shotgun (WGS) entry which is preliminary data.</text>
</comment>
<gene>
    <name evidence="2" type="ORF">BSU04_41570</name>
</gene>
<evidence type="ECO:0000313" key="3">
    <source>
        <dbReference type="Proteomes" id="UP000214720"/>
    </source>
</evidence>
<dbReference type="EMBL" id="MTHB01000275">
    <property type="protein sequence ID" value="OXC72606.1"/>
    <property type="molecule type" value="Genomic_DNA"/>
</dbReference>
<evidence type="ECO:0000256" key="1">
    <source>
        <dbReference type="SAM" id="MobiDB-lite"/>
    </source>
</evidence>
<protein>
    <submittedName>
        <fullName evidence="2">Uncharacterized protein</fullName>
    </submittedName>
</protein>
<reference evidence="3" key="1">
    <citation type="submission" date="2017-01" db="EMBL/GenBank/DDBJ databases">
        <title>Genome Analysis of Deinococcus marmoris KOPRI26562.</title>
        <authorList>
            <person name="Kim J.H."/>
            <person name="Oh H.-M."/>
        </authorList>
    </citation>
    <scope>NUCLEOTIDE SEQUENCE [LARGE SCALE GENOMIC DNA]</scope>
    <source>
        <strain evidence="3">PAMC 26633</strain>
    </source>
</reference>
<organism evidence="2 3">
    <name type="scientific">Caballeronia sordidicola</name>
    <name type="common">Burkholderia sordidicola</name>
    <dbReference type="NCBI Taxonomy" id="196367"/>
    <lineage>
        <taxon>Bacteria</taxon>
        <taxon>Pseudomonadati</taxon>
        <taxon>Pseudomonadota</taxon>
        <taxon>Betaproteobacteria</taxon>
        <taxon>Burkholderiales</taxon>
        <taxon>Burkholderiaceae</taxon>
        <taxon>Caballeronia</taxon>
    </lineage>
</organism>
<name>A0A226WN55_CABSO</name>
<proteinExistence type="predicted"/>
<evidence type="ECO:0000313" key="2">
    <source>
        <dbReference type="EMBL" id="OXC72606.1"/>
    </source>
</evidence>
<accession>A0A226WN55</accession>